<keyword evidence="5" id="KW-1185">Reference proteome</keyword>
<feature type="transmembrane region" description="Helical" evidence="1">
    <location>
        <begin position="215"/>
        <end position="232"/>
    </location>
</feature>
<dbReference type="EMBL" id="JAEMOP010000009">
    <property type="protein sequence ID" value="MBJ7316320.1"/>
    <property type="molecule type" value="Genomic_DNA"/>
</dbReference>
<evidence type="ECO:0000256" key="1">
    <source>
        <dbReference type="SAM" id="Phobius"/>
    </source>
</evidence>
<keyword evidence="1" id="KW-0812">Transmembrane</keyword>
<evidence type="ECO:0000313" key="4">
    <source>
        <dbReference type="Proteomes" id="UP000621390"/>
    </source>
</evidence>
<keyword evidence="1" id="KW-0472">Membrane</keyword>
<dbReference type="Pfam" id="PF22564">
    <property type="entry name" value="HAAS"/>
    <property type="match status" value="1"/>
</dbReference>
<evidence type="ECO:0000313" key="5">
    <source>
        <dbReference type="Proteomes" id="UP000655994"/>
    </source>
</evidence>
<organism evidence="3 4">
    <name type="scientific">Idiomarina abyssalis</name>
    <dbReference type="NCBI Taxonomy" id="86102"/>
    <lineage>
        <taxon>Bacteria</taxon>
        <taxon>Pseudomonadati</taxon>
        <taxon>Pseudomonadota</taxon>
        <taxon>Gammaproteobacteria</taxon>
        <taxon>Alteromonadales</taxon>
        <taxon>Idiomarinaceae</taxon>
        <taxon>Idiomarina</taxon>
    </lineage>
</organism>
<accession>A0A8I1KHY5</accession>
<feature type="transmembrane region" description="Helical" evidence="1">
    <location>
        <begin position="287"/>
        <end position="304"/>
    </location>
</feature>
<comment type="caution">
    <text evidence="3">The sequence shown here is derived from an EMBL/GenBank/DDBJ whole genome shotgun (WGS) entry which is preliminary data.</text>
</comment>
<dbReference type="Proteomes" id="UP000621390">
    <property type="component" value="Unassembled WGS sequence"/>
</dbReference>
<name>A0A8I1KHY5_9GAMM</name>
<sequence>MDMVERYIAAVQRELPEKKRDDISRELKANILDQIDALESQQGSVSDAEVAGLLKAMGHPRKVALQFCPPTPLVTAELMPLYLHTLYMVLGVLFVISTVEITGRWLGGAEMSLLLFMKGIASDFLASGYFAFTTITIGFAVMSRSRTKETAEVPGICKWSPEKLPAAGKSWQHISLQNIFSDLATLLFLVMLIWYPLWQPDSGTQSIFTEQALTILRWFTPVIAIAMAHSLWQLRTRLWTRNMLMLNIAVSAAFLLVSVGLLMLSPVLQINVEVLREELGIAIIERSAQTVLVAAALIATYEIVRDARRLIRS</sequence>
<reference evidence="3 5" key="1">
    <citation type="submission" date="2020-09" db="EMBL/GenBank/DDBJ databases">
        <title>Draft Genomes of Bacterial Isolates from North Pond Shallow Sediments.</title>
        <authorList>
            <person name="Kiel Reese B."/>
            <person name="Mullis M."/>
            <person name="Weisend R.E."/>
        </authorList>
    </citation>
    <scope>NUCLEOTIDE SEQUENCE</scope>
    <source>
        <strain evidence="3">KJE-2</strain>
        <strain evidence="2 5">KJE-3</strain>
    </source>
</reference>
<feature type="transmembrane region" description="Helical" evidence="1">
    <location>
        <begin position="81"/>
        <end position="99"/>
    </location>
</feature>
<proteinExistence type="predicted"/>
<gene>
    <name evidence="2" type="ORF">JHC10_04400</name>
    <name evidence="3" type="ORF">JHC11_10050</name>
</gene>
<dbReference type="EMBL" id="JAEMOS010000011">
    <property type="protein sequence ID" value="MBJ7266181.1"/>
    <property type="molecule type" value="Genomic_DNA"/>
</dbReference>
<feature type="transmembrane region" description="Helical" evidence="1">
    <location>
        <begin position="244"/>
        <end position="267"/>
    </location>
</feature>
<evidence type="ECO:0000313" key="3">
    <source>
        <dbReference type="EMBL" id="MBJ7316320.1"/>
    </source>
</evidence>
<feature type="transmembrane region" description="Helical" evidence="1">
    <location>
        <begin position="179"/>
        <end position="195"/>
    </location>
</feature>
<dbReference type="RefSeq" id="WP_199493966.1">
    <property type="nucleotide sequence ID" value="NZ_JAEMOO010000005.1"/>
</dbReference>
<evidence type="ECO:0000313" key="2">
    <source>
        <dbReference type="EMBL" id="MBJ7266181.1"/>
    </source>
</evidence>
<dbReference type="AlphaFoldDB" id="A0A8I1KHY5"/>
<protein>
    <submittedName>
        <fullName evidence="3">Uncharacterized protein</fullName>
    </submittedName>
</protein>
<dbReference type="Proteomes" id="UP000655994">
    <property type="component" value="Unassembled WGS sequence"/>
</dbReference>
<keyword evidence="1" id="KW-1133">Transmembrane helix</keyword>
<feature type="transmembrane region" description="Helical" evidence="1">
    <location>
        <begin position="119"/>
        <end position="141"/>
    </location>
</feature>